<proteinExistence type="predicted"/>
<evidence type="ECO:0000313" key="2">
    <source>
        <dbReference type="EMBL" id="ORX40259.1"/>
    </source>
</evidence>
<dbReference type="EMBL" id="NBSH01000002">
    <property type="protein sequence ID" value="ORX40259.1"/>
    <property type="molecule type" value="Genomic_DNA"/>
</dbReference>
<dbReference type="RefSeq" id="XP_021874044.1">
    <property type="nucleotide sequence ID" value="XM_022017898.1"/>
</dbReference>
<evidence type="ECO:0000313" key="3">
    <source>
        <dbReference type="Proteomes" id="UP000193218"/>
    </source>
</evidence>
<evidence type="ECO:0008006" key="4">
    <source>
        <dbReference type="Google" id="ProtNLM"/>
    </source>
</evidence>
<name>A0A1Y1UQJ1_9TREE</name>
<evidence type="ECO:0000256" key="1">
    <source>
        <dbReference type="SAM" id="SignalP"/>
    </source>
</evidence>
<feature type="signal peptide" evidence="1">
    <location>
        <begin position="1"/>
        <end position="17"/>
    </location>
</feature>
<comment type="caution">
    <text evidence="2">The sequence shown here is derived from an EMBL/GenBank/DDBJ whole genome shotgun (WGS) entry which is preliminary data.</text>
</comment>
<organism evidence="2 3">
    <name type="scientific">Kockovaella imperatae</name>
    <dbReference type="NCBI Taxonomy" id="4999"/>
    <lineage>
        <taxon>Eukaryota</taxon>
        <taxon>Fungi</taxon>
        <taxon>Dikarya</taxon>
        <taxon>Basidiomycota</taxon>
        <taxon>Agaricomycotina</taxon>
        <taxon>Tremellomycetes</taxon>
        <taxon>Tremellales</taxon>
        <taxon>Cuniculitremaceae</taxon>
        <taxon>Kockovaella</taxon>
    </lineage>
</organism>
<dbReference type="OrthoDB" id="2560477at2759"/>
<dbReference type="Proteomes" id="UP000193218">
    <property type="component" value="Unassembled WGS sequence"/>
</dbReference>
<feature type="chain" id="PRO_5012666036" description="Ricin B lectin domain-containing protein" evidence="1">
    <location>
        <begin position="18"/>
        <end position="214"/>
    </location>
</feature>
<dbReference type="GeneID" id="33559707"/>
<reference evidence="2 3" key="1">
    <citation type="submission" date="2017-03" db="EMBL/GenBank/DDBJ databases">
        <title>Widespread Adenine N6-methylation of Active Genes in Fungi.</title>
        <authorList>
            <consortium name="DOE Joint Genome Institute"/>
            <person name="Mondo S.J."/>
            <person name="Dannebaum R.O."/>
            <person name="Kuo R.C."/>
            <person name="Louie K.B."/>
            <person name="Bewick A.J."/>
            <person name="Labutti K."/>
            <person name="Haridas S."/>
            <person name="Kuo A."/>
            <person name="Salamov A."/>
            <person name="Ahrendt S.R."/>
            <person name="Lau R."/>
            <person name="Bowen B.P."/>
            <person name="Lipzen A."/>
            <person name="Sullivan W."/>
            <person name="Andreopoulos W.B."/>
            <person name="Clum A."/>
            <person name="Lindquist E."/>
            <person name="Daum C."/>
            <person name="Northen T.R."/>
            <person name="Ramamoorthy G."/>
            <person name="Schmitz R.J."/>
            <person name="Gryganskyi A."/>
            <person name="Culley D."/>
            <person name="Magnuson J."/>
            <person name="James T.Y."/>
            <person name="O'Malley M.A."/>
            <person name="Stajich J.E."/>
            <person name="Spatafora J.W."/>
            <person name="Visel A."/>
            <person name="Grigoriev I.V."/>
        </authorList>
    </citation>
    <scope>NUCLEOTIDE SEQUENCE [LARGE SCALE GENOMIC DNA]</scope>
    <source>
        <strain evidence="2 3">NRRL Y-17943</strain>
    </source>
</reference>
<protein>
    <recommendedName>
        <fullName evidence="4">Ricin B lectin domain-containing protein</fullName>
    </recommendedName>
</protein>
<sequence length="214" mass="23399">MYKLFAALAAIAPLASAAPALNWVKRSESLSCVQYQYTPPFDSPGLNGFIHLYSNVTQSDGSFSETRLGINANGELQPCGECQSTQQFGFEVCQGSESRKGYNGLGNSAGSFYGHILFTNNQATIQCLKAERNPVNRSTIIVADCEYDYDNVMNSDQYWEVASGRVTRLRASDGSYYGGSYGINPDVQQDQPIQIFDGPATGPFTYLGWKAPTF</sequence>
<dbReference type="InParanoid" id="A0A1Y1UQJ1"/>
<keyword evidence="3" id="KW-1185">Reference proteome</keyword>
<accession>A0A1Y1UQJ1</accession>
<keyword evidence="1" id="KW-0732">Signal</keyword>
<dbReference type="AlphaFoldDB" id="A0A1Y1UQJ1"/>
<gene>
    <name evidence="2" type="ORF">BD324DRAFT_648848</name>
</gene>